<keyword evidence="6" id="KW-1185">Reference proteome</keyword>
<evidence type="ECO:0000313" key="5">
    <source>
        <dbReference type="EMBL" id="ETS80763.1"/>
    </source>
</evidence>
<dbReference type="EMBL" id="KI912113">
    <property type="protein sequence ID" value="ETS80763.1"/>
    <property type="molecule type" value="Genomic_DNA"/>
</dbReference>
<dbReference type="InterPro" id="IPR011006">
    <property type="entry name" value="CheY-like_superfamily"/>
</dbReference>
<dbReference type="Pfam" id="PF00072">
    <property type="entry name" value="Response_reg"/>
    <property type="match status" value="1"/>
</dbReference>
<dbReference type="Proteomes" id="UP000030651">
    <property type="component" value="Unassembled WGS sequence"/>
</dbReference>
<organism evidence="5 6">
    <name type="scientific">Pestalotiopsis fici (strain W106-1 / CGMCC3.15140)</name>
    <dbReference type="NCBI Taxonomy" id="1229662"/>
    <lineage>
        <taxon>Eukaryota</taxon>
        <taxon>Fungi</taxon>
        <taxon>Dikarya</taxon>
        <taxon>Ascomycota</taxon>
        <taxon>Pezizomycotina</taxon>
        <taxon>Sordariomycetes</taxon>
        <taxon>Xylariomycetidae</taxon>
        <taxon>Amphisphaeriales</taxon>
        <taxon>Sporocadaceae</taxon>
        <taxon>Pestalotiopsis</taxon>
    </lineage>
</organism>
<dbReference type="eggNOG" id="KOG0519">
    <property type="taxonomic scope" value="Eukaryota"/>
</dbReference>
<evidence type="ECO:0000256" key="3">
    <source>
        <dbReference type="SAM" id="MobiDB-lite"/>
    </source>
</evidence>
<evidence type="ECO:0000256" key="2">
    <source>
        <dbReference type="PROSITE-ProRule" id="PRU00169"/>
    </source>
</evidence>
<name>W3X3R1_PESFW</name>
<dbReference type="KEGG" id="pfy:PFICI_08292"/>
<dbReference type="GO" id="GO:0000160">
    <property type="term" value="P:phosphorelay signal transduction system"/>
    <property type="evidence" value="ECO:0007669"/>
    <property type="project" value="InterPro"/>
</dbReference>
<dbReference type="PROSITE" id="PS50110">
    <property type="entry name" value="RESPONSE_REGULATORY"/>
    <property type="match status" value="1"/>
</dbReference>
<gene>
    <name evidence="5" type="ORF">PFICI_08292</name>
</gene>
<dbReference type="InterPro" id="IPR001789">
    <property type="entry name" value="Sig_transdc_resp-reg_receiver"/>
</dbReference>
<evidence type="ECO:0000259" key="4">
    <source>
        <dbReference type="PROSITE" id="PS50110"/>
    </source>
</evidence>
<evidence type="ECO:0000256" key="1">
    <source>
        <dbReference type="ARBA" id="ARBA00022553"/>
    </source>
</evidence>
<dbReference type="OrthoDB" id="303614at2759"/>
<proteinExistence type="predicted"/>
<feature type="domain" description="Response regulatory" evidence="4">
    <location>
        <begin position="84"/>
        <end position="228"/>
    </location>
</feature>
<dbReference type="InParanoid" id="W3X3R1"/>
<dbReference type="RefSeq" id="XP_007835064.1">
    <property type="nucleotide sequence ID" value="XM_007836873.1"/>
</dbReference>
<reference evidence="6" key="1">
    <citation type="journal article" date="2015" name="BMC Genomics">
        <title>Genomic and transcriptomic analysis of the endophytic fungus Pestalotiopsis fici reveals its lifestyle and high potential for synthesis of natural products.</title>
        <authorList>
            <person name="Wang X."/>
            <person name="Zhang X."/>
            <person name="Liu L."/>
            <person name="Xiang M."/>
            <person name="Wang W."/>
            <person name="Sun X."/>
            <person name="Che Y."/>
            <person name="Guo L."/>
            <person name="Liu G."/>
            <person name="Guo L."/>
            <person name="Wang C."/>
            <person name="Yin W.B."/>
            <person name="Stadler M."/>
            <person name="Zhang X."/>
            <person name="Liu X."/>
        </authorList>
    </citation>
    <scope>NUCLEOTIDE SEQUENCE [LARGE SCALE GENOMIC DNA]</scope>
    <source>
        <strain evidence="6">W106-1 / CGMCC3.15140</strain>
    </source>
</reference>
<protein>
    <recommendedName>
        <fullName evidence="4">Response regulatory domain-containing protein</fullName>
    </recommendedName>
</protein>
<keyword evidence="1 2" id="KW-0597">Phosphoprotein</keyword>
<dbReference type="SMART" id="SM00448">
    <property type="entry name" value="REC"/>
    <property type="match status" value="1"/>
</dbReference>
<dbReference type="PANTHER" id="PTHR45339">
    <property type="entry name" value="HYBRID SIGNAL TRANSDUCTION HISTIDINE KINASE J"/>
    <property type="match status" value="1"/>
</dbReference>
<feature type="modified residue" description="4-aspartylphosphate" evidence="2">
    <location>
        <position position="135"/>
    </location>
</feature>
<dbReference type="PANTHER" id="PTHR45339:SF5">
    <property type="entry name" value="HISTIDINE KINASE"/>
    <property type="match status" value="1"/>
</dbReference>
<feature type="compositionally biased region" description="Polar residues" evidence="3">
    <location>
        <begin position="55"/>
        <end position="68"/>
    </location>
</feature>
<dbReference type="SUPFAM" id="SSF52172">
    <property type="entry name" value="CheY-like"/>
    <property type="match status" value="1"/>
</dbReference>
<dbReference type="GeneID" id="19273305"/>
<evidence type="ECO:0000313" key="6">
    <source>
        <dbReference type="Proteomes" id="UP000030651"/>
    </source>
</evidence>
<dbReference type="Gene3D" id="3.40.50.2300">
    <property type="match status" value="1"/>
</dbReference>
<feature type="region of interest" description="Disordered" evidence="3">
    <location>
        <begin position="55"/>
        <end position="75"/>
    </location>
</feature>
<dbReference type="CDD" id="cd17546">
    <property type="entry name" value="REC_hyHK_CKI1_RcsC-like"/>
    <property type="match status" value="1"/>
</dbReference>
<dbReference type="AlphaFoldDB" id="W3X3R1"/>
<dbReference type="HOGENOM" id="CLU_1012326_0_0_1"/>
<sequence length="275" mass="29647">MADIEGPSTGPTTPLGAPSLASFLGLLPPPGFSSIAIPIPKGSIYLNPMLTEEPSSITKPVSAPTSPSVLPAPPKKAEPNGAFTLLIVNDNPIDRKILAKICERWGQPYEMAENGQEAVEMYKRDPVKFRCILMDLVMPVMNGFEATEQIRKFEEDSWNTYSEYLSSPSSSRKNVASPEPVRRSVIVALAPSYAVAGIHQRIANAGFDLSMCRPLYPNTICNMFFSGPGVNVVGLLGGVDDDQLRAAGYPLKVVRRKPSSIGEREMGEALGRAVA</sequence>
<accession>W3X3R1</accession>